<evidence type="ECO:0000256" key="1">
    <source>
        <dbReference type="SAM" id="Phobius"/>
    </source>
</evidence>
<protein>
    <recommendedName>
        <fullName evidence="4">DUF4149 domain-containing protein</fullName>
    </recommendedName>
</protein>
<feature type="transmembrane region" description="Helical" evidence="1">
    <location>
        <begin position="114"/>
        <end position="134"/>
    </location>
</feature>
<organism evidence="2 3">
    <name type="scientific">Henriciella barbarensis</name>
    <dbReference type="NCBI Taxonomy" id="86342"/>
    <lineage>
        <taxon>Bacteria</taxon>
        <taxon>Pseudomonadati</taxon>
        <taxon>Pseudomonadota</taxon>
        <taxon>Alphaproteobacteria</taxon>
        <taxon>Hyphomonadales</taxon>
        <taxon>Hyphomonadaceae</taxon>
        <taxon>Henriciella</taxon>
    </lineage>
</organism>
<proteinExistence type="predicted"/>
<dbReference type="AlphaFoldDB" id="A0A399QT90"/>
<name>A0A399QT90_9PROT</name>
<evidence type="ECO:0000313" key="2">
    <source>
        <dbReference type="EMBL" id="RIJ20812.1"/>
    </source>
</evidence>
<sequence>MTKPHIAFICFVCIWLGAAIGANLIAAPAKFTVTALNTADLVSVGRVQFTYVGYMELVMGGLATACILIATKPRGLGYGVTIAAFIAAILIVLAQRFYIHPALISEPSAFLHRTYVSLEIIKVAALAVVLLFLARACS</sequence>
<keyword evidence="1" id="KW-0472">Membrane</keyword>
<evidence type="ECO:0008006" key="4">
    <source>
        <dbReference type="Google" id="ProtNLM"/>
    </source>
</evidence>
<keyword evidence="3" id="KW-1185">Reference proteome</keyword>
<comment type="caution">
    <text evidence="2">The sequence shown here is derived from an EMBL/GenBank/DDBJ whole genome shotgun (WGS) entry which is preliminary data.</text>
</comment>
<reference evidence="2 3" key="1">
    <citation type="submission" date="2018-08" db="EMBL/GenBank/DDBJ databases">
        <title>Henriciella mobilis sp. nov., isolated from seawater.</title>
        <authorList>
            <person name="Cheng H."/>
            <person name="Wu Y.-H."/>
            <person name="Xu X.-W."/>
            <person name="Guo L.-L."/>
        </authorList>
    </citation>
    <scope>NUCLEOTIDE SEQUENCE [LARGE SCALE GENOMIC DNA]</scope>
    <source>
        <strain evidence="2 3">CCUG66934</strain>
    </source>
</reference>
<keyword evidence="1" id="KW-1133">Transmembrane helix</keyword>
<evidence type="ECO:0000313" key="3">
    <source>
        <dbReference type="Proteomes" id="UP000265431"/>
    </source>
</evidence>
<dbReference type="EMBL" id="QWGB01000010">
    <property type="protein sequence ID" value="RIJ20812.1"/>
    <property type="molecule type" value="Genomic_DNA"/>
</dbReference>
<accession>A0A399QT90</accession>
<feature type="transmembrane region" description="Helical" evidence="1">
    <location>
        <begin position="76"/>
        <end position="94"/>
    </location>
</feature>
<keyword evidence="1" id="KW-0812">Transmembrane</keyword>
<dbReference type="RefSeq" id="WP_119380613.1">
    <property type="nucleotide sequence ID" value="NZ_QWGB01000010.1"/>
</dbReference>
<dbReference type="Proteomes" id="UP000265431">
    <property type="component" value="Unassembled WGS sequence"/>
</dbReference>
<gene>
    <name evidence="2" type="ORF">D1224_14135</name>
</gene>
<feature type="transmembrane region" description="Helical" evidence="1">
    <location>
        <begin position="51"/>
        <end position="69"/>
    </location>
</feature>